<dbReference type="InterPro" id="IPR023606">
    <property type="entry name" value="CoA-Trfase_III_dom_1_sf"/>
</dbReference>
<feature type="region of interest" description="Disordered" evidence="3">
    <location>
        <begin position="1409"/>
        <end position="1428"/>
    </location>
</feature>
<feature type="compositionally biased region" description="Acidic residues" evidence="3">
    <location>
        <begin position="405"/>
        <end position="416"/>
    </location>
</feature>
<feature type="compositionally biased region" description="Polar residues" evidence="3">
    <location>
        <begin position="1335"/>
        <end position="1347"/>
    </location>
</feature>
<feature type="region of interest" description="Disordered" evidence="3">
    <location>
        <begin position="1193"/>
        <end position="1298"/>
    </location>
</feature>
<feature type="compositionally biased region" description="Polar residues" evidence="3">
    <location>
        <begin position="738"/>
        <end position="752"/>
    </location>
</feature>
<dbReference type="Proteomes" id="UP000681967">
    <property type="component" value="Unassembled WGS sequence"/>
</dbReference>
<feature type="region of interest" description="Disordered" evidence="3">
    <location>
        <begin position="893"/>
        <end position="913"/>
    </location>
</feature>
<feature type="compositionally biased region" description="Basic and acidic residues" evidence="3">
    <location>
        <begin position="675"/>
        <end position="689"/>
    </location>
</feature>
<evidence type="ECO:0000256" key="1">
    <source>
        <dbReference type="ARBA" id="ARBA00008383"/>
    </source>
</evidence>
<feature type="compositionally biased region" description="Acidic residues" evidence="3">
    <location>
        <begin position="845"/>
        <end position="856"/>
    </location>
</feature>
<feature type="compositionally biased region" description="Polar residues" evidence="3">
    <location>
        <begin position="1289"/>
        <end position="1298"/>
    </location>
</feature>
<dbReference type="Gene3D" id="3.40.50.10540">
    <property type="entry name" value="Crotonobetainyl-coa:carnitine coa-transferase, domain 1"/>
    <property type="match status" value="1"/>
</dbReference>
<feature type="compositionally biased region" description="Basic and acidic residues" evidence="3">
    <location>
        <begin position="1351"/>
        <end position="1368"/>
    </location>
</feature>
<dbReference type="InterPro" id="IPR003673">
    <property type="entry name" value="CoA-Trfase_fam_III"/>
</dbReference>
<dbReference type="EMBL" id="CAJOBH010001017">
    <property type="protein sequence ID" value="CAF3831100.1"/>
    <property type="molecule type" value="Genomic_DNA"/>
</dbReference>
<dbReference type="SUPFAM" id="SSF89796">
    <property type="entry name" value="CoA-transferase family III (CaiB/BaiF)"/>
    <property type="match status" value="1"/>
</dbReference>
<reference evidence="4" key="1">
    <citation type="submission" date="2021-02" db="EMBL/GenBank/DDBJ databases">
        <authorList>
            <person name="Nowell W R."/>
        </authorList>
    </citation>
    <scope>NUCLEOTIDE SEQUENCE</scope>
</reference>
<dbReference type="InterPro" id="IPR050483">
    <property type="entry name" value="CoA-transferase_III_domain"/>
</dbReference>
<feature type="compositionally biased region" description="Polar residues" evidence="3">
    <location>
        <begin position="1193"/>
        <end position="1202"/>
    </location>
</feature>
<feature type="compositionally biased region" description="Low complexity" evidence="3">
    <location>
        <begin position="1209"/>
        <end position="1240"/>
    </location>
</feature>
<comment type="caution">
    <text evidence="4">The sequence shown here is derived from an EMBL/GenBank/DDBJ whole genome shotgun (WGS) entry which is preliminary data.</text>
</comment>
<feature type="region of interest" description="Disordered" evidence="3">
    <location>
        <begin position="400"/>
        <end position="433"/>
    </location>
</feature>
<name>A0A8S2K1H0_9BILA</name>
<feature type="region of interest" description="Disordered" evidence="3">
    <location>
        <begin position="841"/>
        <end position="875"/>
    </location>
</feature>
<keyword evidence="2" id="KW-0808">Transferase</keyword>
<gene>
    <name evidence="4" type="ORF">BYL167_LOCUS4707</name>
</gene>
<feature type="region of interest" description="Disordered" evidence="3">
    <location>
        <begin position="780"/>
        <end position="800"/>
    </location>
</feature>
<dbReference type="InterPro" id="IPR044855">
    <property type="entry name" value="CoA-Trfase_III_dom3_sf"/>
</dbReference>
<evidence type="ECO:0000256" key="3">
    <source>
        <dbReference type="SAM" id="MobiDB-lite"/>
    </source>
</evidence>
<accession>A0A8S2K1H0</accession>
<evidence type="ECO:0000313" key="5">
    <source>
        <dbReference type="Proteomes" id="UP000681967"/>
    </source>
</evidence>
<evidence type="ECO:0000313" key="4">
    <source>
        <dbReference type="EMBL" id="CAF3831100.1"/>
    </source>
</evidence>
<feature type="region of interest" description="Disordered" evidence="3">
    <location>
        <begin position="667"/>
        <end position="689"/>
    </location>
</feature>
<dbReference type="PANTHER" id="PTHR48207">
    <property type="entry name" value="SUCCINATE--HYDROXYMETHYLGLUTARATE COA-TRANSFERASE"/>
    <property type="match status" value="1"/>
</dbReference>
<dbReference type="Pfam" id="PF02515">
    <property type="entry name" value="CoA_transf_3"/>
    <property type="match status" value="1"/>
</dbReference>
<feature type="region of interest" description="Disordered" evidence="3">
    <location>
        <begin position="1335"/>
        <end position="1389"/>
    </location>
</feature>
<organism evidence="4 5">
    <name type="scientific">Rotaria magnacalcarata</name>
    <dbReference type="NCBI Taxonomy" id="392030"/>
    <lineage>
        <taxon>Eukaryota</taxon>
        <taxon>Metazoa</taxon>
        <taxon>Spiralia</taxon>
        <taxon>Gnathifera</taxon>
        <taxon>Rotifera</taxon>
        <taxon>Eurotatoria</taxon>
        <taxon>Bdelloidea</taxon>
        <taxon>Philodinida</taxon>
        <taxon>Philodinidae</taxon>
        <taxon>Rotaria</taxon>
    </lineage>
</organism>
<dbReference type="GO" id="GO:0008410">
    <property type="term" value="F:CoA-transferase activity"/>
    <property type="evidence" value="ECO:0007669"/>
    <property type="project" value="TreeGrafter"/>
</dbReference>
<feature type="region of interest" description="Disordered" evidence="3">
    <location>
        <begin position="732"/>
        <end position="752"/>
    </location>
</feature>
<comment type="similarity">
    <text evidence="1">Belongs to the CoA-transferase III family.</text>
</comment>
<proteinExistence type="inferred from homology"/>
<evidence type="ECO:0000256" key="2">
    <source>
        <dbReference type="ARBA" id="ARBA00022679"/>
    </source>
</evidence>
<dbReference type="PANTHER" id="PTHR48207:SF3">
    <property type="entry name" value="SUCCINATE--HYDROXYMETHYLGLUTARATE COA-TRANSFERASE"/>
    <property type="match status" value="1"/>
</dbReference>
<sequence>MMLSQPLNSYKVLDLSRVRAGPTAVRQLSDWGAQVIKIEIPKDNSNDEGETDNADYQNIQRNKRSIAINLKDKDGLHILKQLVNTADVLIESFRPDVKYRLGIDYETLRQINPRLIYASISGFGETGPYKNRPGYDQIVQGMGGLMSVTGLPGQGPVRAGIPIADLSTGLLLANGILIALLERHSSGQGQWIQASLLASQIFMLDLQAARYLVDDQVPSQAGNHHPTTIPTGTFRTIDGHITIAASEQKEFQNLCKALNIQDVASNPDYLTPEKRSMNREQLNDQLEKILCTKSTEYWVNELNQASIACGPINRINETFADPQVKHLQLTAQLEHPRRGSIELLGQPITMSRSQWLIYRLAPKCGEHTREILDELGYKINEVDDLITDINANQSSILNDGGYIVNDDDDDDDDNELDTVAQQSDRNNSDKPIDRFVVLNQEEEDDNGDDEHADEKYGLFDSDEDNLTLFDLKFIPKSDHDLSIFDELAHQCDAVLLATNLEQKTAKTIHSESHMSNLKVTTMMNEYERRFQRSLQKLNIPSWYNEIAQSPKIASKPIIITSRHVNQEPHRTPEIVHVHRPRSYRSCRSSFGTSPSPSAHSWHPNYVMDGLNFSPLLPLSSYTSSRRHMKYEKGIERVAKSSRWYRPAHFIPETKHDPIGGTTQISRSQQTKSNHNHYDVPKSFHDETKNPSHRIRQNFIPNENTVSGLSNQQQSKYLIDEINFNDFENARATKENRSNKSNSSIANDKQYDNYTQSNDFEKMSSTNEIISFGYVELEEVTDDEDNDKRAPTNKIQTTSSKKMIDTNDNEINRLLERIATNLVDSILNDALNLKKHVRDDVALDNNNDDDNDDDDDVNTGVRELSDDETALRELDENDMSGTDEFILFATKAEPSDHDADDDDHENNLQTSPSITRGSLNRLYTFSRTNDDTLIHSSKHSTNQDSSTSDLMIVDKDISRTNNILNTAFNEPFNKSIYLDNSNSINSSPAYRSHIQKRQINLGRYYDGMMRATNSHLPTYDICCDLLTNKPVSSEGVNEETVRQGRILLDSIPTSLDSKIPLNESISNDTIPIRPILKNTRFETADETKCDDCTIKPEVKSPTPTRKIMTTTVTEEYHRIQRKIIEEIIDGPLNEVCGVFDYSSHREQFNTQQSLISSVSINHQSPYESLADCYSGYSFTRSDFLTPVPAPLRSNVSSLQSTTDEAYESEPTTISPRSPTISSSPITTTTTTATTTTTTTTTAHIHPNLLHEFEYPSPPPPVPDRHLKPPHLRPPPPVKPRSHQRRKDSNEYSSLDKTVPSPLTTIQHILASSSSNDSTASPVTRLLSSRHYCGSLPVSSEPIQSSRPPTITKADEIPKRYSRTSNDENKQQSNSSSLNRHKPRKPSSTYFEEATNGLAIRLPAPISRGQAITNKQDLNRPSRISSTKRIDGIMKKRPISENLHVDRSSLYETSV</sequence>
<protein>
    <submittedName>
        <fullName evidence="4">Uncharacterized protein</fullName>
    </submittedName>
</protein>
<dbReference type="Gene3D" id="3.30.1540.10">
    <property type="entry name" value="formyl-coa transferase, domain 3"/>
    <property type="match status" value="1"/>
</dbReference>